<keyword evidence="6" id="KW-0408">Iron</keyword>
<keyword evidence="3" id="KW-0004">4Fe-4S</keyword>
<organism evidence="9">
    <name type="scientific">Acrasis kona</name>
    <dbReference type="NCBI Taxonomy" id="1008807"/>
    <lineage>
        <taxon>Eukaryota</taxon>
        <taxon>Discoba</taxon>
        <taxon>Heterolobosea</taxon>
        <taxon>Tetramitia</taxon>
        <taxon>Eutetramitia</taxon>
        <taxon>Acrasidae</taxon>
        <taxon>Acrasis</taxon>
    </lineage>
</organism>
<dbReference type="GO" id="GO:0051539">
    <property type="term" value="F:4 iron, 4 sulfur cluster binding"/>
    <property type="evidence" value="ECO:0007669"/>
    <property type="project" value="UniProtKB-KW"/>
</dbReference>
<reference evidence="9" key="1">
    <citation type="journal article" date="2014" name="Genome Biol. Evol.">
        <title>Missing genes, multiple ORFs, and C-to-U type RNA editing in Acrasis kona (Heterolobosea, Excavata) mitochondrial DNA.</title>
        <authorList>
            <person name="Fu C.J."/>
            <person name="Sheikh S."/>
            <person name="Miao W."/>
            <person name="Andersson S.G."/>
            <person name="Baldauf S.L."/>
        </authorList>
    </citation>
    <scope>NUCLEOTIDE SEQUENCE</scope>
    <source>
        <strain evidence="9">ATCC MYA-3509</strain>
    </source>
</reference>
<evidence type="ECO:0000256" key="4">
    <source>
        <dbReference type="ARBA" id="ARBA00022723"/>
    </source>
</evidence>
<dbReference type="PANTHER" id="PTHR10849">
    <property type="entry name" value="NADH DEHYDROGENASE UBIQUINONE IRON-SULFUR PROTEIN 8, MITOCHONDRIAL"/>
    <property type="match status" value="1"/>
</dbReference>
<dbReference type="PROSITE" id="PS00198">
    <property type="entry name" value="4FE4S_FER_1"/>
    <property type="match status" value="1"/>
</dbReference>
<dbReference type="GO" id="GO:0003954">
    <property type="term" value="F:NADH dehydrogenase activity"/>
    <property type="evidence" value="ECO:0007669"/>
    <property type="project" value="TreeGrafter"/>
</dbReference>
<feature type="domain" description="4Fe-4S ferredoxin-type" evidence="8">
    <location>
        <begin position="74"/>
        <end position="103"/>
    </location>
</feature>
<dbReference type="GO" id="GO:0006120">
    <property type="term" value="P:mitochondrial electron transport, NADH to ubiquinone"/>
    <property type="evidence" value="ECO:0007669"/>
    <property type="project" value="TreeGrafter"/>
</dbReference>
<dbReference type="PANTHER" id="PTHR10849:SF20">
    <property type="entry name" value="NADH DEHYDROGENASE [UBIQUINONE] IRON-SULFUR PROTEIN 8, MITOCHONDRIAL"/>
    <property type="match status" value="1"/>
</dbReference>
<keyword evidence="4" id="KW-0479">Metal-binding</keyword>
<gene>
    <name evidence="9" type="primary">nad8</name>
</gene>
<geneLocation type="mitochondrion" evidence="9"/>
<dbReference type="GO" id="GO:0046872">
    <property type="term" value="F:metal ion binding"/>
    <property type="evidence" value="ECO:0007669"/>
    <property type="project" value="UniProtKB-KW"/>
</dbReference>
<dbReference type="GO" id="GO:0032981">
    <property type="term" value="P:mitochondrial respiratory chain complex I assembly"/>
    <property type="evidence" value="ECO:0007669"/>
    <property type="project" value="TreeGrafter"/>
</dbReference>
<dbReference type="InterPro" id="IPR010226">
    <property type="entry name" value="NADH_quinone_OxRdtase_chainI"/>
</dbReference>
<comment type="similarity">
    <text evidence="2">Belongs to the complex I 23 kDa subunit family.</text>
</comment>
<dbReference type="Gene3D" id="3.30.70.3270">
    <property type="match status" value="1"/>
</dbReference>
<evidence type="ECO:0000256" key="1">
    <source>
        <dbReference type="ARBA" id="ARBA00001966"/>
    </source>
</evidence>
<evidence type="ECO:0000256" key="2">
    <source>
        <dbReference type="ARBA" id="ARBA00010277"/>
    </source>
</evidence>
<dbReference type="AlphaFoldDB" id="A0A0B4MZ07"/>
<dbReference type="RefSeq" id="YP_009117139.1">
    <property type="nucleotide sequence ID" value="NC_026286.1"/>
</dbReference>
<sequence length="143" mass="16636">MYVILKNFFTKKVTLNYPFEKAVLGNRFRGEHVLRFYESGTERCIICKLCEVTCPAHAITIDSLKKTYLKRESNRYNIDMTKCIFCGACQDSCPVDAVVESSNYNYSTLLHEELLYDKNKLLENGLLYEIEVAYNLSVTENFR</sequence>
<protein>
    <submittedName>
        <fullName evidence="9">NADH dehydrogenase subunit 8</fullName>
    </submittedName>
</protein>
<dbReference type="InterPro" id="IPR017896">
    <property type="entry name" value="4Fe4S_Fe-S-bd"/>
</dbReference>
<keyword evidence="9" id="KW-0496">Mitochondrion</keyword>
<dbReference type="SUPFAM" id="SSF54862">
    <property type="entry name" value="4Fe-4S ferredoxins"/>
    <property type="match status" value="1"/>
</dbReference>
<keyword evidence="7" id="KW-0411">Iron-sulfur</keyword>
<dbReference type="GO" id="GO:0005739">
    <property type="term" value="C:mitochondrion"/>
    <property type="evidence" value="ECO:0007669"/>
    <property type="project" value="GOC"/>
</dbReference>
<name>A0A0B4MZ07_9EUKA</name>
<evidence type="ECO:0000256" key="5">
    <source>
        <dbReference type="ARBA" id="ARBA00022967"/>
    </source>
</evidence>
<keyword evidence="5" id="KW-1278">Translocase</keyword>
<dbReference type="GO" id="GO:0016020">
    <property type="term" value="C:membrane"/>
    <property type="evidence" value="ECO:0007669"/>
    <property type="project" value="InterPro"/>
</dbReference>
<dbReference type="EMBL" id="KJ679272">
    <property type="protein sequence ID" value="AID52055.1"/>
    <property type="molecule type" value="Genomic_DNA"/>
</dbReference>
<reference evidence="9" key="2">
    <citation type="submission" date="2014-04" db="EMBL/GenBank/DDBJ databases">
        <authorList>
            <person name="Fu C.-J."/>
            <person name="Sheikh S."/>
            <person name="Miao W."/>
            <person name="Andersson S.G.E."/>
            <person name="Baldauf S.L."/>
        </authorList>
    </citation>
    <scope>NUCLEOTIDE SEQUENCE</scope>
    <source>
        <strain evidence="9">ATCC MYA-3509</strain>
    </source>
</reference>
<evidence type="ECO:0000313" key="9">
    <source>
        <dbReference type="EMBL" id="AID52055.1"/>
    </source>
</evidence>
<evidence type="ECO:0000256" key="3">
    <source>
        <dbReference type="ARBA" id="ARBA00022485"/>
    </source>
</evidence>
<evidence type="ECO:0000256" key="6">
    <source>
        <dbReference type="ARBA" id="ARBA00023004"/>
    </source>
</evidence>
<accession>A0A0B4MZ07</accession>
<dbReference type="NCBIfam" id="TIGR01971">
    <property type="entry name" value="NuoI"/>
    <property type="match status" value="1"/>
</dbReference>
<dbReference type="Pfam" id="PF12838">
    <property type="entry name" value="Fer4_7"/>
    <property type="match status" value="1"/>
</dbReference>
<feature type="domain" description="4Fe-4S ferredoxin-type" evidence="8">
    <location>
        <begin position="35"/>
        <end position="64"/>
    </location>
</feature>
<dbReference type="GeneID" id="22974622"/>
<proteinExistence type="inferred from homology"/>
<evidence type="ECO:0000256" key="7">
    <source>
        <dbReference type="ARBA" id="ARBA00023014"/>
    </source>
</evidence>
<comment type="cofactor">
    <cofactor evidence="1">
        <name>[4Fe-4S] cluster</name>
        <dbReference type="ChEBI" id="CHEBI:49883"/>
    </cofactor>
</comment>
<dbReference type="InterPro" id="IPR017900">
    <property type="entry name" value="4Fe4S_Fe_S_CS"/>
</dbReference>
<evidence type="ECO:0000259" key="8">
    <source>
        <dbReference type="PROSITE" id="PS51379"/>
    </source>
</evidence>
<dbReference type="PROSITE" id="PS51379">
    <property type="entry name" value="4FE4S_FER_2"/>
    <property type="match status" value="2"/>
</dbReference>
<dbReference type="NCBIfam" id="NF004538">
    <property type="entry name" value="PRK05888.1-4"/>
    <property type="match status" value="1"/>
</dbReference>